<name>A0A4Y2CXI5_ARAVE</name>
<gene>
    <name evidence="2" type="ORF">AVEN_267703_1</name>
</gene>
<comment type="caution">
    <text evidence="2">The sequence shown here is derived from an EMBL/GenBank/DDBJ whole genome shotgun (WGS) entry which is preliminary data.</text>
</comment>
<evidence type="ECO:0000313" key="3">
    <source>
        <dbReference type="Proteomes" id="UP000499080"/>
    </source>
</evidence>
<dbReference type="Proteomes" id="UP000499080">
    <property type="component" value="Unassembled WGS sequence"/>
</dbReference>
<dbReference type="EMBL" id="BGPR01000257">
    <property type="protein sequence ID" value="GBM08428.1"/>
    <property type="molecule type" value="Genomic_DNA"/>
</dbReference>
<proteinExistence type="predicted"/>
<protein>
    <submittedName>
        <fullName evidence="2">Uncharacterized protein</fullName>
    </submittedName>
</protein>
<keyword evidence="3" id="KW-1185">Reference proteome</keyword>
<organism evidence="2 3">
    <name type="scientific">Araneus ventricosus</name>
    <name type="common">Orbweaver spider</name>
    <name type="synonym">Epeira ventricosa</name>
    <dbReference type="NCBI Taxonomy" id="182803"/>
    <lineage>
        <taxon>Eukaryota</taxon>
        <taxon>Metazoa</taxon>
        <taxon>Ecdysozoa</taxon>
        <taxon>Arthropoda</taxon>
        <taxon>Chelicerata</taxon>
        <taxon>Arachnida</taxon>
        <taxon>Araneae</taxon>
        <taxon>Araneomorphae</taxon>
        <taxon>Entelegynae</taxon>
        <taxon>Araneoidea</taxon>
        <taxon>Araneidae</taxon>
        <taxon>Araneus</taxon>
    </lineage>
</organism>
<sequence length="76" mass="8533">MMMLCRDLAVADLGRYSKKVPKFGTKYAKGWYVYTTHSDPACQIGLRPETIRRGREPTAAGPETPRNHRPATAKLV</sequence>
<dbReference type="AlphaFoldDB" id="A0A4Y2CXI5"/>
<evidence type="ECO:0000256" key="1">
    <source>
        <dbReference type="SAM" id="MobiDB-lite"/>
    </source>
</evidence>
<accession>A0A4Y2CXI5</accession>
<feature type="region of interest" description="Disordered" evidence="1">
    <location>
        <begin position="49"/>
        <end position="76"/>
    </location>
</feature>
<evidence type="ECO:0000313" key="2">
    <source>
        <dbReference type="EMBL" id="GBM08428.1"/>
    </source>
</evidence>
<reference evidence="2 3" key="1">
    <citation type="journal article" date="2019" name="Sci. Rep.">
        <title>Orb-weaving spider Araneus ventricosus genome elucidates the spidroin gene catalogue.</title>
        <authorList>
            <person name="Kono N."/>
            <person name="Nakamura H."/>
            <person name="Ohtoshi R."/>
            <person name="Moran D.A.P."/>
            <person name="Shinohara A."/>
            <person name="Yoshida Y."/>
            <person name="Fujiwara M."/>
            <person name="Mori M."/>
            <person name="Tomita M."/>
            <person name="Arakawa K."/>
        </authorList>
    </citation>
    <scope>NUCLEOTIDE SEQUENCE [LARGE SCALE GENOMIC DNA]</scope>
</reference>
<feature type="compositionally biased region" description="Basic residues" evidence="1">
    <location>
        <begin position="67"/>
        <end position="76"/>
    </location>
</feature>